<dbReference type="GO" id="GO:0005275">
    <property type="term" value="F:amine transmembrane transporter activity"/>
    <property type="evidence" value="ECO:0007669"/>
    <property type="project" value="TreeGrafter"/>
</dbReference>
<evidence type="ECO:0000256" key="3">
    <source>
        <dbReference type="ARBA" id="ARBA00022448"/>
    </source>
</evidence>
<keyword evidence="5 11" id="KW-0812">Transmembrane</keyword>
<keyword evidence="7 11" id="KW-1133">Transmembrane helix</keyword>
<dbReference type="GO" id="GO:0015871">
    <property type="term" value="P:choline transport"/>
    <property type="evidence" value="ECO:0007669"/>
    <property type="project" value="TreeGrafter"/>
</dbReference>
<feature type="transmembrane region" description="Helical" evidence="11">
    <location>
        <begin position="69"/>
        <end position="86"/>
    </location>
</feature>
<proteinExistence type="inferred from homology"/>
<evidence type="ECO:0000256" key="5">
    <source>
        <dbReference type="ARBA" id="ARBA00022692"/>
    </source>
</evidence>
<evidence type="ECO:0000256" key="7">
    <source>
        <dbReference type="ARBA" id="ARBA00022989"/>
    </source>
</evidence>
<dbReference type="GO" id="GO:0015226">
    <property type="term" value="F:carnitine transmembrane transporter activity"/>
    <property type="evidence" value="ECO:0007669"/>
    <property type="project" value="TreeGrafter"/>
</dbReference>
<dbReference type="PROSITE" id="PS50928">
    <property type="entry name" value="ABC_TM1"/>
    <property type="match status" value="1"/>
</dbReference>
<dbReference type="SUPFAM" id="SSF53850">
    <property type="entry name" value="Periplasmic binding protein-like II"/>
    <property type="match status" value="2"/>
</dbReference>
<feature type="transmembrane region" description="Helical" evidence="11">
    <location>
        <begin position="284"/>
        <end position="302"/>
    </location>
</feature>
<evidence type="ECO:0000256" key="11">
    <source>
        <dbReference type="RuleBase" id="RU363032"/>
    </source>
</evidence>
<evidence type="ECO:0000256" key="8">
    <source>
        <dbReference type="ARBA" id="ARBA00023136"/>
    </source>
</evidence>
<dbReference type="RefSeq" id="WP_184527084.1">
    <property type="nucleotide sequence ID" value="NZ_JACHGK010000010.1"/>
</dbReference>
<evidence type="ECO:0000256" key="9">
    <source>
        <dbReference type="ARBA" id="ARBA00035642"/>
    </source>
</evidence>
<evidence type="ECO:0000256" key="2">
    <source>
        <dbReference type="ARBA" id="ARBA00007069"/>
    </source>
</evidence>
<keyword evidence="14" id="KW-1185">Reference proteome</keyword>
<dbReference type="AlphaFoldDB" id="A0A7X0HSW9"/>
<keyword evidence="3 11" id="KW-0813">Transport</keyword>
<dbReference type="Gene3D" id="3.10.105.10">
    <property type="entry name" value="Dipeptide-binding Protein, Domain 3"/>
    <property type="match status" value="1"/>
</dbReference>
<comment type="similarity">
    <text evidence="2">Belongs to the binding-protein-dependent transport system permease family. CysTW subfamily.</text>
</comment>
<evidence type="ECO:0000259" key="12">
    <source>
        <dbReference type="PROSITE" id="PS50928"/>
    </source>
</evidence>
<protein>
    <submittedName>
        <fullName evidence="13">ABC-type proline/glycine betaine transport system permease subunit/ABC-type proline/glycine betaine transport system substrate-binding protein</fullName>
    </submittedName>
</protein>
<feature type="transmembrane region" description="Helical" evidence="11">
    <location>
        <begin position="92"/>
        <end position="115"/>
    </location>
</feature>
<dbReference type="Gene3D" id="3.40.190.100">
    <property type="entry name" value="Glycine betaine-binding periplasmic protein, domain 2"/>
    <property type="match status" value="1"/>
</dbReference>
<organism evidence="13 14">
    <name type="scientific">Bacillus benzoevorans</name>
    <dbReference type="NCBI Taxonomy" id="1456"/>
    <lineage>
        <taxon>Bacteria</taxon>
        <taxon>Bacillati</taxon>
        <taxon>Bacillota</taxon>
        <taxon>Bacilli</taxon>
        <taxon>Bacillales</taxon>
        <taxon>Bacillaceae</taxon>
        <taxon>Bacillus</taxon>
    </lineage>
</organism>
<evidence type="ECO:0000256" key="10">
    <source>
        <dbReference type="ARBA" id="ARBA00035652"/>
    </source>
</evidence>
<evidence type="ECO:0000256" key="1">
    <source>
        <dbReference type="ARBA" id="ARBA00004651"/>
    </source>
</evidence>
<evidence type="ECO:0000256" key="6">
    <source>
        <dbReference type="ARBA" id="ARBA00022970"/>
    </source>
</evidence>
<dbReference type="PANTHER" id="PTHR47737">
    <property type="entry name" value="GLYCINE BETAINE/PROLINE BETAINE TRANSPORT SYSTEM PERMEASE PROTEIN PROW"/>
    <property type="match status" value="1"/>
</dbReference>
<feature type="transmembrane region" description="Helical" evidence="11">
    <location>
        <begin position="136"/>
        <end position="164"/>
    </location>
</feature>
<feature type="domain" description="ABC transmembrane type-1" evidence="12">
    <location>
        <begin position="89"/>
        <end position="268"/>
    </location>
</feature>
<dbReference type="Pfam" id="PF04069">
    <property type="entry name" value="OpuAC"/>
    <property type="match status" value="2"/>
</dbReference>
<feature type="transmembrane region" description="Helical" evidence="11">
    <location>
        <begin position="215"/>
        <end position="235"/>
    </location>
</feature>
<feature type="transmembrane region" description="Helical" evidence="11">
    <location>
        <begin position="12"/>
        <end position="34"/>
    </location>
</feature>
<dbReference type="InterPro" id="IPR000515">
    <property type="entry name" value="MetI-like"/>
</dbReference>
<comment type="subcellular location">
    <subcellularLocation>
        <location evidence="1 11">Cell membrane</location>
        <topology evidence="1 11">Multi-pass membrane protein</topology>
    </subcellularLocation>
</comment>
<dbReference type="InterPro" id="IPR035906">
    <property type="entry name" value="MetI-like_sf"/>
</dbReference>
<comment type="similarity">
    <text evidence="10">In the N-terminal section; belongs to the binding-protein-dependent transport system permease family.</text>
</comment>
<keyword evidence="4" id="KW-1003">Cell membrane</keyword>
<name>A0A7X0HSW9_9BACI</name>
<dbReference type="Gene3D" id="1.10.3720.10">
    <property type="entry name" value="MetI-like"/>
    <property type="match status" value="1"/>
</dbReference>
<keyword evidence="8 11" id="KW-0472">Membrane</keyword>
<evidence type="ECO:0000256" key="4">
    <source>
        <dbReference type="ARBA" id="ARBA00022475"/>
    </source>
</evidence>
<dbReference type="EMBL" id="JACHGK010000010">
    <property type="protein sequence ID" value="MBB6446250.1"/>
    <property type="molecule type" value="Genomic_DNA"/>
</dbReference>
<comment type="caution">
    <text evidence="13">The sequence shown here is derived from an EMBL/GenBank/DDBJ whole genome shotgun (WGS) entry which is preliminary data.</text>
</comment>
<dbReference type="InterPro" id="IPR007210">
    <property type="entry name" value="ABC_Gly_betaine_transp_sub-bd"/>
</dbReference>
<feature type="transmembrane region" description="Helical" evidence="11">
    <location>
        <begin position="40"/>
        <end position="62"/>
    </location>
</feature>
<keyword evidence="6" id="KW-0029">Amino-acid transport</keyword>
<sequence>MNIAKIPLGDWIDVFVEWVTIYFSTFFSFLTTTIEGLLDLIVAVLSIGPPIVLMIALTLLVVYTSRWPLGIFTLLGLLLIENLGYWESSIQTLAIVLLSGLLTIIIGIPIGIWCAQRKTVRNIVTPILDFMQTMPAFVYLIPSILFFGIGVVPGIIASFIFAIAPTIRMTNLGIQEVPKDLIEAANAFGSSKSQKLFKVQIPLAMPTIMAGINQSIMLALSMVVTASLVGAPGLGADVYRAVSKIDVGAGFEAGLAIVIIAIILDRITQNLRNPAYKHIVKPKIIFSSLAVLVIVGAAVLVIPKGEESNGGNANGIGAETDYKMIGIEPGAGLMAQTNTAIEDYQLDDWKLVEGSSAAMVAELKRAYDAKKPIIVTGWSPHWMFSSFDLKYLDDPKGSFGGAEDIDTLVRKGLKEEVPGAYTILDQFSWEPGNMEDVMVEIESGMSPEKAAEKWIEANPDKVAEWTQGAQPGNGESINLVYVAWDTEIASTTVIGKVLEQHGYDVTLSQVEVGPMFAGVANGSADGMVGAWLPSTHVEYYHTYKDDLVDLGPNLQGTKSGLVVPAYVEIDSIEDLK</sequence>
<dbReference type="CDD" id="cd06261">
    <property type="entry name" value="TM_PBP2"/>
    <property type="match status" value="1"/>
</dbReference>
<dbReference type="GO" id="GO:0043190">
    <property type="term" value="C:ATP-binding cassette (ABC) transporter complex"/>
    <property type="evidence" value="ECO:0007669"/>
    <property type="project" value="InterPro"/>
</dbReference>
<dbReference type="Pfam" id="PF00528">
    <property type="entry name" value="BPD_transp_1"/>
    <property type="match status" value="1"/>
</dbReference>
<evidence type="ECO:0000313" key="14">
    <source>
        <dbReference type="Proteomes" id="UP000531594"/>
    </source>
</evidence>
<comment type="similarity">
    <text evidence="9">In the C-terminal section; belongs to the OsmX family.</text>
</comment>
<evidence type="ECO:0000313" key="13">
    <source>
        <dbReference type="EMBL" id="MBB6446250.1"/>
    </source>
</evidence>
<gene>
    <name evidence="13" type="ORF">HNR53_002907</name>
</gene>
<dbReference type="Proteomes" id="UP000531594">
    <property type="component" value="Unassembled WGS sequence"/>
</dbReference>
<accession>A0A7X0HSW9</accession>
<feature type="transmembrane region" description="Helical" evidence="11">
    <location>
        <begin position="247"/>
        <end position="264"/>
    </location>
</feature>
<dbReference type="CDD" id="cd13639">
    <property type="entry name" value="PBP2_OpuAC_like"/>
    <property type="match status" value="1"/>
</dbReference>
<dbReference type="FunFam" id="1.10.3720.10:FF:000001">
    <property type="entry name" value="Glycine betaine ABC transporter, permease"/>
    <property type="match status" value="1"/>
</dbReference>
<reference evidence="13 14" key="1">
    <citation type="submission" date="2020-08" db="EMBL/GenBank/DDBJ databases">
        <title>Genomic Encyclopedia of Type Strains, Phase IV (KMG-IV): sequencing the most valuable type-strain genomes for metagenomic binning, comparative biology and taxonomic classification.</title>
        <authorList>
            <person name="Goeker M."/>
        </authorList>
    </citation>
    <scope>NUCLEOTIDE SEQUENCE [LARGE SCALE GENOMIC DNA]</scope>
    <source>
        <strain evidence="13 14">DSM 5391</strain>
    </source>
</reference>
<dbReference type="GO" id="GO:0031460">
    <property type="term" value="P:glycine betaine transport"/>
    <property type="evidence" value="ECO:0007669"/>
    <property type="project" value="TreeGrafter"/>
</dbReference>
<dbReference type="SUPFAM" id="SSF161098">
    <property type="entry name" value="MetI-like"/>
    <property type="match status" value="1"/>
</dbReference>
<dbReference type="PANTHER" id="PTHR47737:SF1">
    <property type="entry name" value="GLYCINE BETAINE_PROLINE BETAINE TRANSPORT SYSTEM PERMEASE PROTEIN PROW"/>
    <property type="match status" value="1"/>
</dbReference>
<dbReference type="GO" id="GO:0006865">
    <property type="term" value="P:amino acid transport"/>
    <property type="evidence" value="ECO:0007669"/>
    <property type="project" value="UniProtKB-KW"/>
</dbReference>